<evidence type="ECO:0008006" key="6">
    <source>
        <dbReference type="Google" id="ProtNLM"/>
    </source>
</evidence>
<reference evidence="3 5" key="1">
    <citation type="submission" date="2015-09" db="EMBL/GenBank/DDBJ databases">
        <authorList>
            <consortium name="Swine Surveillance"/>
        </authorList>
    </citation>
    <scope>NUCLEOTIDE SEQUENCE [LARGE SCALE GENOMIC DNA]</scope>
    <source>
        <strain evidence="3 5">5120</strain>
    </source>
</reference>
<feature type="signal peptide" evidence="1">
    <location>
        <begin position="1"/>
        <end position="23"/>
    </location>
</feature>
<evidence type="ECO:0000313" key="2">
    <source>
        <dbReference type="EMBL" id="CUH64975.1"/>
    </source>
</evidence>
<keyword evidence="1" id="KW-0732">Signal</keyword>
<feature type="chain" id="PRO_5009792371" description="Caspase family p20 domain-containing protein" evidence="1">
    <location>
        <begin position="24"/>
        <end position="172"/>
    </location>
</feature>
<evidence type="ECO:0000313" key="3">
    <source>
        <dbReference type="EMBL" id="CUH71162.1"/>
    </source>
</evidence>
<reference evidence="2 4" key="2">
    <citation type="submission" date="2015-09" db="EMBL/GenBank/DDBJ databases">
        <authorList>
            <person name="Rodrigo-Torres L."/>
            <person name="Arahal D.R."/>
        </authorList>
    </citation>
    <scope>NUCLEOTIDE SEQUENCE [LARGE SCALE GENOMIC DNA]</scope>
    <source>
        <strain evidence="2 4">CECT 5118</strain>
    </source>
</reference>
<evidence type="ECO:0000313" key="5">
    <source>
        <dbReference type="Proteomes" id="UP000051887"/>
    </source>
</evidence>
<keyword evidence="4" id="KW-1185">Reference proteome</keyword>
<dbReference type="Proteomes" id="UP000051887">
    <property type="component" value="Unassembled WGS sequence"/>
</dbReference>
<proteinExistence type="predicted"/>
<evidence type="ECO:0000256" key="1">
    <source>
        <dbReference type="SAM" id="SignalP"/>
    </source>
</evidence>
<protein>
    <recommendedName>
        <fullName evidence="6">Caspase family p20 domain-containing protein</fullName>
    </recommendedName>
</protein>
<dbReference type="AlphaFoldDB" id="A0A0P1F9Y4"/>
<accession>A0A0P1F9Y4</accession>
<dbReference type="EMBL" id="CYSB01000023">
    <property type="protein sequence ID" value="CUH64975.1"/>
    <property type="molecule type" value="Genomic_DNA"/>
</dbReference>
<dbReference type="EMBL" id="CYSC01000016">
    <property type="protein sequence ID" value="CUH71162.1"/>
    <property type="molecule type" value="Genomic_DNA"/>
</dbReference>
<dbReference type="Proteomes" id="UP000051086">
    <property type="component" value="Unassembled WGS sequence"/>
</dbReference>
<gene>
    <name evidence="2" type="ORF">TL5118_01092</name>
    <name evidence="3" type="ORF">TL5120_00943</name>
</gene>
<organism evidence="3 5">
    <name type="scientific">Thalassovita autumnalis</name>
    <dbReference type="NCBI Taxonomy" id="2072972"/>
    <lineage>
        <taxon>Bacteria</taxon>
        <taxon>Pseudomonadati</taxon>
        <taxon>Pseudomonadota</taxon>
        <taxon>Alphaproteobacteria</taxon>
        <taxon>Rhodobacterales</taxon>
        <taxon>Roseobacteraceae</taxon>
        <taxon>Thalassovita</taxon>
    </lineage>
</organism>
<sequence length="172" mass="18094">MKILRTMITALVAAAGAAGPLWAADIALVLTNRVYADGQETAALRFDQISRQLRDAGFQVIGGDNLVARVMADRAAEFRDALADDAELERALIVLSGRVFAGEGDSWFLGREAGEVSDLTAAQQGLSLAVLDDLLADYPGQSLMAVAPAWRSRKAPGQGLRVGLGGISRGRG</sequence>
<name>A0A0P1F9Y4_9RHOB</name>
<dbReference type="RefSeq" id="WP_058242478.1">
    <property type="nucleotide sequence ID" value="NZ_CYSB01000023.1"/>
</dbReference>
<evidence type="ECO:0000313" key="4">
    <source>
        <dbReference type="Proteomes" id="UP000051086"/>
    </source>
</evidence>